<feature type="transmembrane region" description="Helical" evidence="8">
    <location>
        <begin position="191"/>
        <end position="223"/>
    </location>
</feature>
<dbReference type="RefSeq" id="WP_006940853.1">
    <property type="nucleotide sequence ID" value="NZ_GL538177.1"/>
</dbReference>
<dbReference type="STRING" id="706434.HMPREF9429_00136"/>
<sequence length="232" mass="25556">MLSQTVLRALRFAFPLTVPIAAGFLFIGLTYGLFTVSQGLPLGYPLIMCLLIFAGSMEFITVTLLFQPFDPVGAFIMALMVNGRHLFYAITMLGKYRGKGWKTPYLIYGMCDESFAVNVTTEVPENIDEGWFYFWVTLLNQAYWFMGVLIGSIAGSTLTFLPLKGIGFVLTAMFVVLFLDLCRSKSAKCGIMGLAITLVALFICGPASFLIPAMAGILFVFLLRYRLGGDCS</sequence>
<dbReference type="Proteomes" id="UP000003195">
    <property type="component" value="Unassembled WGS sequence"/>
</dbReference>
<dbReference type="PANTHER" id="PTHR34979:SF1">
    <property type="entry name" value="INNER MEMBRANE PROTEIN YGAZ"/>
    <property type="match status" value="1"/>
</dbReference>
<gene>
    <name evidence="9" type="ORF">HMPREF9429_00136</name>
</gene>
<dbReference type="EMBL" id="AECS01000003">
    <property type="protein sequence ID" value="EFQ05058.1"/>
    <property type="molecule type" value="Genomic_DNA"/>
</dbReference>
<keyword evidence="5 8" id="KW-0812">Transmembrane</keyword>
<dbReference type="Pfam" id="PF03591">
    <property type="entry name" value="AzlC"/>
    <property type="match status" value="1"/>
</dbReference>
<dbReference type="OrthoDB" id="3181706at2"/>
<feature type="transmembrane region" description="Helical" evidence="8">
    <location>
        <begin position="72"/>
        <end position="93"/>
    </location>
</feature>
<keyword evidence="4" id="KW-1003">Cell membrane</keyword>
<feature type="transmembrane region" description="Helical" evidence="8">
    <location>
        <begin position="160"/>
        <end position="179"/>
    </location>
</feature>
<keyword evidence="7 8" id="KW-0472">Membrane</keyword>
<evidence type="ECO:0000256" key="3">
    <source>
        <dbReference type="ARBA" id="ARBA00022448"/>
    </source>
</evidence>
<dbReference type="AlphaFoldDB" id="E2Z9N2"/>
<comment type="subcellular location">
    <subcellularLocation>
        <location evidence="1">Cell membrane</location>
        <topology evidence="1">Multi-pass membrane protein</topology>
    </subcellularLocation>
</comment>
<comment type="caution">
    <text evidence="9">The sequence shown here is derived from an EMBL/GenBank/DDBJ whole genome shotgun (WGS) entry which is preliminary data.</text>
</comment>
<dbReference type="GO" id="GO:1903785">
    <property type="term" value="P:L-valine transmembrane transport"/>
    <property type="evidence" value="ECO:0007669"/>
    <property type="project" value="TreeGrafter"/>
</dbReference>
<keyword evidence="3" id="KW-0813">Transport</keyword>
<evidence type="ECO:0000256" key="8">
    <source>
        <dbReference type="SAM" id="Phobius"/>
    </source>
</evidence>
<keyword evidence="6 8" id="KW-1133">Transmembrane helix</keyword>
<evidence type="ECO:0000313" key="10">
    <source>
        <dbReference type="Proteomes" id="UP000003195"/>
    </source>
</evidence>
<dbReference type="eggNOG" id="COG1296">
    <property type="taxonomic scope" value="Bacteria"/>
</dbReference>
<name>E2Z9N2_9FIRM</name>
<organism evidence="9 10">
    <name type="scientific">Megasphaera micronuciformis F0359</name>
    <dbReference type="NCBI Taxonomy" id="706434"/>
    <lineage>
        <taxon>Bacteria</taxon>
        <taxon>Bacillati</taxon>
        <taxon>Bacillota</taxon>
        <taxon>Negativicutes</taxon>
        <taxon>Veillonellales</taxon>
        <taxon>Veillonellaceae</taxon>
        <taxon>Megasphaera</taxon>
    </lineage>
</organism>
<evidence type="ECO:0000313" key="9">
    <source>
        <dbReference type="EMBL" id="EFQ05058.1"/>
    </source>
</evidence>
<evidence type="ECO:0000256" key="5">
    <source>
        <dbReference type="ARBA" id="ARBA00022692"/>
    </source>
</evidence>
<reference evidence="9 10" key="1">
    <citation type="submission" date="2010-08" db="EMBL/GenBank/DDBJ databases">
        <authorList>
            <person name="Weinstock G."/>
            <person name="Sodergren E."/>
            <person name="Clifton S."/>
            <person name="Fulton L."/>
            <person name="Fulton B."/>
            <person name="Courtney L."/>
            <person name="Fronick C."/>
            <person name="Harrison M."/>
            <person name="Strong C."/>
            <person name="Farmer C."/>
            <person name="Delahaunty K."/>
            <person name="Markovic C."/>
            <person name="Hall O."/>
            <person name="Minx P."/>
            <person name="Tomlinson C."/>
            <person name="Mitreva M."/>
            <person name="Hou S."/>
            <person name="Chen J."/>
            <person name="Wollam A."/>
            <person name="Pepin K.H."/>
            <person name="Johnson M."/>
            <person name="Bhonagiri V."/>
            <person name="Zhang X."/>
            <person name="Suruliraj S."/>
            <person name="Warren W."/>
            <person name="Chinwalla A."/>
            <person name="Mardis E.R."/>
            <person name="Wilson R.K."/>
        </authorList>
    </citation>
    <scope>NUCLEOTIDE SEQUENCE [LARGE SCALE GENOMIC DNA]</scope>
    <source>
        <strain evidence="9 10">F0359</strain>
    </source>
</reference>
<evidence type="ECO:0000256" key="6">
    <source>
        <dbReference type="ARBA" id="ARBA00022989"/>
    </source>
</evidence>
<evidence type="ECO:0000256" key="1">
    <source>
        <dbReference type="ARBA" id="ARBA00004651"/>
    </source>
</evidence>
<evidence type="ECO:0000256" key="4">
    <source>
        <dbReference type="ARBA" id="ARBA00022475"/>
    </source>
</evidence>
<evidence type="ECO:0000256" key="2">
    <source>
        <dbReference type="ARBA" id="ARBA00010735"/>
    </source>
</evidence>
<proteinExistence type="inferred from homology"/>
<feature type="transmembrane region" description="Helical" evidence="8">
    <location>
        <begin position="12"/>
        <end position="34"/>
    </location>
</feature>
<protein>
    <submittedName>
        <fullName evidence="9">Putative azaleucine resistance protein AzlC</fullName>
    </submittedName>
</protein>
<dbReference type="InterPro" id="IPR011606">
    <property type="entry name" value="Brnchd-chn_aa_trnsp_permease"/>
</dbReference>
<dbReference type="HOGENOM" id="CLU_065777_4_0_9"/>
<feature type="transmembrane region" description="Helical" evidence="8">
    <location>
        <begin position="132"/>
        <end position="154"/>
    </location>
</feature>
<accession>E2Z9N2</accession>
<comment type="similarity">
    <text evidence="2">Belongs to the AzlC family.</text>
</comment>
<keyword evidence="10" id="KW-1185">Reference proteome</keyword>
<evidence type="ECO:0000256" key="7">
    <source>
        <dbReference type="ARBA" id="ARBA00023136"/>
    </source>
</evidence>
<dbReference type="GO" id="GO:0005886">
    <property type="term" value="C:plasma membrane"/>
    <property type="evidence" value="ECO:0007669"/>
    <property type="project" value="UniProtKB-SubCell"/>
</dbReference>
<dbReference type="PANTHER" id="PTHR34979">
    <property type="entry name" value="INNER MEMBRANE PROTEIN YGAZ"/>
    <property type="match status" value="1"/>
</dbReference>
<feature type="transmembrane region" description="Helical" evidence="8">
    <location>
        <begin position="46"/>
        <end position="66"/>
    </location>
</feature>